<dbReference type="SMART" id="SM00331">
    <property type="entry name" value="PP2C_SIG"/>
    <property type="match status" value="1"/>
</dbReference>
<dbReference type="Pfam" id="PF13672">
    <property type="entry name" value="PP2C_2"/>
    <property type="match status" value="1"/>
</dbReference>
<dbReference type="InterPro" id="IPR001932">
    <property type="entry name" value="PPM-type_phosphatase-like_dom"/>
</dbReference>
<protein>
    <recommendedName>
        <fullName evidence="2">PPM-type phosphatase domain-containing protein</fullName>
    </recommendedName>
</protein>
<gene>
    <name evidence="3" type="ORF">COV05_04250</name>
</gene>
<dbReference type="SUPFAM" id="SSF81606">
    <property type="entry name" value="PP2C-like"/>
    <property type="match status" value="1"/>
</dbReference>
<accession>A0A2M8LGH5</accession>
<evidence type="ECO:0000256" key="1">
    <source>
        <dbReference type="SAM" id="Coils"/>
    </source>
</evidence>
<feature type="coiled-coil region" evidence="1">
    <location>
        <begin position="555"/>
        <end position="621"/>
    </location>
</feature>
<organism evidence="3 4">
    <name type="scientific">Candidatus Uhrbacteria bacterium CG10_big_fil_rev_8_21_14_0_10_48_16</name>
    <dbReference type="NCBI Taxonomy" id="1975038"/>
    <lineage>
        <taxon>Bacteria</taxon>
        <taxon>Candidatus Uhriibacteriota</taxon>
    </lineage>
</organism>
<name>A0A2M8LGH5_9BACT</name>
<evidence type="ECO:0000313" key="4">
    <source>
        <dbReference type="Proteomes" id="UP000231436"/>
    </source>
</evidence>
<dbReference type="PROSITE" id="PS51746">
    <property type="entry name" value="PPM_2"/>
    <property type="match status" value="1"/>
</dbReference>
<keyword evidence="1" id="KW-0175">Coiled coil</keyword>
<dbReference type="Proteomes" id="UP000231436">
    <property type="component" value="Unassembled WGS sequence"/>
</dbReference>
<dbReference type="EMBL" id="PFEU01000018">
    <property type="protein sequence ID" value="PJE76552.1"/>
    <property type="molecule type" value="Genomic_DNA"/>
</dbReference>
<proteinExistence type="predicted"/>
<feature type="domain" description="PPM-type phosphatase" evidence="2">
    <location>
        <begin position="39"/>
        <end position="329"/>
    </location>
</feature>
<evidence type="ECO:0000313" key="3">
    <source>
        <dbReference type="EMBL" id="PJE76552.1"/>
    </source>
</evidence>
<dbReference type="AlphaFoldDB" id="A0A2M8LGH5"/>
<feature type="coiled-coil region" evidence="1">
    <location>
        <begin position="349"/>
        <end position="383"/>
    </location>
</feature>
<comment type="caution">
    <text evidence="3">The sequence shown here is derived from an EMBL/GenBank/DDBJ whole genome shotgun (WGS) entry which is preliminary data.</text>
</comment>
<dbReference type="Gene3D" id="3.60.40.10">
    <property type="entry name" value="PPM-type phosphatase domain"/>
    <property type="match status" value="1"/>
</dbReference>
<evidence type="ECO:0000259" key="2">
    <source>
        <dbReference type="PROSITE" id="PS51746"/>
    </source>
</evidence>
<reference evidence="4" key="1">
    <citation type="submission" date="2017-09" db="EMBL/GenBank/DDBJ databases">
        <title>Depth-based differentiation of microbial function through sediment-hosted aquifers and enrichment of novel symbionts in the deep terrestrial subsurface.</title>
        <authorList>
            <person name="Probst A.J."/>
            <person name="Ladd B."/>
            <person name="Jarett J.K."/>
            <person name="Geller-Mcgrath D.E."/>
            <person name="Sieber C.M.K."/>
            <person name="Emerson J.B."/>
            <person name="Anantharaman K."/>
            <person name="Thomas B.C."/>
            <person name="Malmstrom R."/>
            <person name="Stieglmeier M."/>
            <person name="Klingl A."/>
            <person name="Woyke T."/>
            <person name="Ryan C.M."/>
            <person name="Banfield J.F."/>
        </authorList>
    </citation>
    <scope>NUCLEOTIDE SEQUENCE [LARGE SCALE GENOMIC DNA]</scope>
</reference>
<sequence>MRGGVVKQEQRGEQLPSKEEYLALFEKEWAEIHEGKMPEIGLKVEGRAERKETCEDVKLKNREKGIFLVADGVSSAKGWLAARETARTMYELLGESLDKQIENNLQEALREGEDPVERITSYIGAQITTAIEQAHTRIQAMAVQPEFKGSATTLSMAKLIDLPDGNGGHLKRLFFANVGDSRIYVQRKGGELQQVTQDDSRLQLRVERGEITQEQARQIDQVEDPSSLPADLRAYARGRAIITKSIGLGDPTEGLGVFFLDLQPGDRFVIVSDGVSDQLVENQIEASVNGNLDDAQAEEGLQKTSMEMSLDGRHPRAKGDDISALVHTVEETGQRREYLRSEVRRQQTEETLQATVRKLKEVLAIARERVQRADKELQGMDAMMPKRERISLMLEKEQAVEQESLYAYHLEKTQLDLFDQQVPPRFEAGARVDMWRDDFDPPSLDRQPWTVTAYDAESKTYVVRGAGGIQKEISRYALENVQHGLLVRVGDTIPAPNEMGAMEKGFKIVAFDTDGTVVLMKEKEGVVKRSRMKAESANEAFFGLVYRAERSKNGMDHAIQTYHQAKERQQALKDEAVLIERLESRQRALDLAQEKISAGNLEKEIAKMERRLQEFKTLEEEGRFRGLSSQKEARRKELALLVYGSRTTLSLEQLLQQKKQELKNLLNGE</sequence>
<dbReference type="SMART" id="SM00332">
    <property type="entry name" value="PP2Cc"/>
    <property type="match status" value="1"/>
</dbReference>
<dbReference type="InterPro" id="IPR036457">
    <property type="entry name" value="PPM-type-like_dom_sf"/>
</dbReference>